<organism evidence="1 2">
    <name type="scientific">Streptomyces mashuensis</name>
    <dbReference type="NCBI Taxonomy" id="33904"/>
    <lineage>
        <taxon>Bacteria</taxon>
        <taxon>Bacillati</taxon>
        <taxon>Actinomycetota</taxon>
        <taxon>Actinomycetes</taxon>
        <taxon>Kitasatosporales</taxon>
        <taxon>Streptomycetaceae</taxon>
        <taxon>Streptomyces</taxon>
    </lineage>
</organism>
<proteinExistence type="predicted"/>
<dbReference type="AlphaFoldDB" id="A0A919B5Q3"/>
<evidence type="ECO:0000313" key="1">
    <source>
        <dbReference type="EMBL" id="GHF58786.1"/>
    </source>
</evidence>
<name>A0A919B5Q3_9ACTN</name>
<comment type="caution">
    <text evidence="1">The sequence shown here is derived from an EMBL/GenBank/DDBJ whole genome shotgun (WGS) entry which is preliminary data.</text>
</comment>
<keyword evidence="2" id="KW-1185">Reference proteome</keyword>
<evidence type="ECO:0008006" key="3">
    <source>
        <dbReference type="Google" id="ProtNLM"/>
    </source>
</evidence>
<dbReference type="InterPro" id="IPR011990">
    <property type="entry name" value="TPR-like_helical_dom_sf"/>
</dbReference>
<sequence>MTQPPHPDPAAGGAAGLRAATGALLDLDRVQGAGAAAAPAAAAVARARAGWRAAHRHRAPDAAALSALAELLEVAGWILFDAERHDRALRLNRQALALARHAGDRSLARLVVANLTMQQAHLGDSAASYRTATAVTDAGGLTPRVEAVFRIRQAHALADAGHRAEALRALARARSLFLDGPSDRDPPWAWWIDEDELTGHHGMVLARLGDLDRASGLLHAATGSGQGPAYRSLFTAELLDVLVRSGAHDEAAALMGALAPHLAGIGSVRALNSLRRTAGAAALARGPAGDVRDAARDLARLLGAGPPSRRL</sequence>
<evidence type="ECO:0000313" key="2">
    <source>
        <dbReference type="Proteomes" id="UP000638313"/>
    </source>
</evidence>
<dbReference type="Proteomes" id="UP000638313">
    <property type="component" value="Unassembled WGS sequence"/>
</dbReference>
<accession>A0A919B5Q3</accession>
<protein>
    <recommendedName>
        <fullName evidence="3">Transcriptional regulator</fullName>
    </recommendedName>
</protein>
<dbReference type="Gene3D" id="1.25.40.10">
    <property type="entry name" value="Tetratricopeptide repeat domain"/>
    <property type="match status" value="1"/>
</dbReference>
<reference evidence="1" key="1">
    <citation type="journal article" date="2014" name="Int. J. Syst. Evol. Microbiol.">
        <title>Complete genome sequence of Corynebacterium casei LMG S-19264T (=DSM 44701T), isolated from a smear-ripened cheese.</title>
        <authorList>
            <consortium name="US DOE Joint Genome Institute (JGI-PGF)"/>
            <person name="Walter F."/>
            <person name="Albersmeier A."/>
            <person name="Kalinowski J."/>
            <person name="Ruckert C."/>
        </authorList>
    </citation>
    <scope>NUCLEOTIDE SEQUENCE</scope>
    <source>
        <strain evidence="1">JCM 4059</strain>
    </source>
</reference>
<dbReference type="RefSeq" id="WP_190131490.1">
    <property type="nucleotide sequence ID" value="NZ_BNBD01000010.1"/>
</dbReference>
<dbReference type="SUPFAM" id="SSF48452">
    <property type="entry name" value="TPR-like"/>
    <property type="match status" value="1"/>
</dbReference>
<gene>
    <name evidence="1" type="ORF">GCM10010218_45150</name>
</gene>
<reference evidence="1" key="2">
    <citation type="submission" date="2020-09" db="EMBL/GenBank/DDBJ databases">
        <authorList>
            <person name="Sun Q."/>
            <person name="Ohkuma M."/>
        </authorList>
    </citation>
    <scope>NUCLEOTIDE SEQUENCE</scope>
    <source>
        <strain evidence="1">JCM 4059</strain>
    </source>
</reference>
<dbReference type="EMBL" id="BNBD01000010">
    <property type="protein sequence ID" value="GHF58786.1"/>
    <property type="molecule type" value="Genomic_DNA"/>
</dbReference>